<dbReference type="GO" id="GO:0042254">
    <property type="term" value="P:ribosome biogenesis"/>
    <property type="evidence" value="ECO:0007669"/>
    <property type="project" value="UniProtKB-UniRule"/>
</dbReference>
<accession>A0A834JJP9</accession>
<organism evidence="9 10">
    <name type="scientific">Vespula germanica</name>
    <name type="common">German yellow jacket</name>
    <name type="synonym">Paravespula germanica</name>
    <dbReference type="NCBI Taxonomy" id="30212"/>
    <lineage>
        <taxon>Eukaryota</taxon>
        <taxon>Metazoa</taxon>
        <taxon>Ecdysozoa</taxon>
        <taxon>Arthropoda</taxon>
        <taxon>Hexapoda</taxon>
        <taxon>Insecta</taxon>
        <taxon>Pterygota</taxon>
        <taxon>Neoptera</taxon>
        <taxon>Endopterygota</taxon>
        <taxon>Hymenoptera</taxon>
        <taxon>Apocrita</taxon>
        <taxon>Aculeata</taxon>
        <taxon>Vespoidea</taxon>
        <taxon>Vespidae</taxon>
        <taxon>Vespinae</taxon>
        <taxon>Vespula</taxon>
    </lineage>
</organism>
<gene>
    <name evidence="9" type="ORF">HZH68_011900</name>
</gene>
<dbReference type="InterPro" id="IPR045086">
    <property type="entry name" value="OBG_GTPase"/>
</dbReference>
<dbReference type="PROSITE" id="PS51710">
    <property type="entry name" value="G_OBG"/>
    <property type="match status" value="1"/>
</dbReference>
<keyword evidence="10" id="KW-1185">Reference proteome</keyword>
<evidence type="ECO:0008006" key="11">
    <source>
        <dbReference type="Google" id="ProtNLM"/>
    </source>
</evidence>
<dbReference type="PROSITE" id="PS51883">
    <property type="entry name" value="OBG"/>
    <property type="match status" value="1"/>
</dbReference>
<dbReference type="SUPFAM" id="SSF52540">
    <property type="entry name" value="P-loop containing nucleoside triphosphate hydrolases"/>
    <property type="match status" value="1"/>
</dbReference>
<dbReference type="GO" id="GO:0003924">
    <property type="term" value="F:GTPase activity"/>
    <property type="evidence" value="ECO:0007669"/>
    <property type="project" value="InterPro"/>
</dbReference>
<sequence>MVFLTHILGYAIKVPRKHLREGFIDSLRLTVRGGAGGSGLPRYGGKGGSGGNVYVVTKEELTLRNVKKKWKKINIHAETGTNSSMKGILGKPGNDINIEIPCGVTIFDDNGLKLGELNEANLKLLVAKGGLGGCPETGFCGQKGQSRAIILDLKLIADVGLVGFPNAGKSTFLHAMSKARPKIACYPFTTLKPQLGTMVYEDHRQITVADLPGLIEGAHANIGMGHKFLKHVERTKLLLFIVDIQGFQLSVHSPYRTFLETIILLNKEIELYKPDLLDTSSMLIINKMDTDNADKIYDDIKDKLQDLANVVSEYPEEIRPNHVIEFDDIVTASLALKKKNEIEMIKEKIRNILDINQEKELILNKEIVSNSELHEKLKQQVKQYGPTLV</sequence>
<dbReference type="InterPro" id="IPR006169">
    <property type="entry name" value="GTP1_OBG_dom"/>
</dbReference>
<dbReference type="GO" id="GO:0005739">
    <property type="term" value="C:mitochondrion"/>
    <property type="evidence" value="ECO:0007669"/>
    <property type="project" value="TreeGrafter"/>
</dbReference>
<dbReference type="CDD" id="cd01898">
    <property type="entry name" value="Obg"/>
    <property type="match status" value="1"/>
</dbReference>
<evidence type="ECO:0000256" key="5">
    <source>
        <dbReference type="ARBA" id="ARBA00023134"/>
    </source>
</evidence>
<keyword evidence="4" id="KW-0547">Nucleotide-binding</keyword>
<evidence type="ECO:0000256" key="3">
    <source>
        <dbReference type="ARBA" id="ARBA00022517"/>
    </source>
</evidence>
<feature type="domain" description="OBG-type G" evidence="7">
    <location>
        <begin position="157"/>
        <end position="341"/>
    </location>
</feature>
<dbReference type="EMBL" id="JACSDZ010000012">
    <property type="protein sequence ID" value="KAF7390043.1"/>
    <property type="molecule type" value="Genomic_DNA"/>
</dbReference>
<dbReference type="GO" id="GO:0000287">
    <property type="term" value="F:magnesium ion binding"/>
    <property type="evidence" value="ECO:0007669"/>
    <property type="project" value="InterPro"/>
</dbReference>
<protein>
    <recommendedName>
        <fullName evidence="11">GTP-binding protein 10</fullName>
    </recommendedName>
</protein>
<evidence type="ECO:0000313" key="9">
    <source>
        <dbReference type="EMBL" id="KAF7390043.1"/>
    </source>
</evidence>
<dbReference type="InterPro" id="IPR031167">
    <property type="entry name" value="G_OBG"/>
</dbReference>
<dbReference type="Gene3D" id="2.70.210.12">
    <property type="entry name" value="GTP1/OBG domain"/>
    <property type="match status" value="1"/>
</dbReference>
<evidence type="ECO:0000313" key="10">
    <source>
        <dbReference type="Proteomes" id="UP000617340"/>
    </source>
</evidence>
<dbReference type="InterPro" id="IPR014100">
    <property type="entry name" value="GTP-bd_Obg/CgtA"/>
</dbReference>
<comment type="caution">
    <text evidence="9">The sequence shown here is derived from an EMBL/GenBank/DDBJ whole genome shotgun (WGS) entry which is preliminary data.</text>
</comment>
<dbReference type="InterPro" id="IPR036726">
    <property type="entry name" value="GTP1_OBG_dom_sf"/>
</dbReference>
<comment type="similarity">
    <text evidence="2">Belongs to the TRAFAC class OBG-HflX-like GTPase superfamily. OBG GTPase family.</text>
</comment>
<dbReference type="Proteomes" id="UP000617340">
    <property type="component" value="Unassembled WGS sequence"/>
</dbReference>
<feature type="domain" description="Obg" evidence="8">
    <location>
        <begin position="21"/>
        <end position="156"/>
    </location>
</feature>
<dbReference type="AlphaFoldDB" id="A0A834JJP9"/>
<dbReference type="Gene3D" id="3.40.50.300">
    <property type="entry name" value="P-loop containing nucleotide triphosphate hydrolases"/>
    <property type="match status" value="1"/>
</dbReference>
<keyword evidence="5" id="KW-0342">GTP-binding</keyword>
<dbReference type="GO" id="GO:0005730">
    <property type="term" value="C:nucleolus"/>
    <property type="evidence" value="ECO:0007669"/>
    <property type="project" value="UniProtKB-SubCell"/>
</dbReference>
<evidence type="ECO:0000259" key="7">
    <source>
        <dbReference type="PROSITE" id="PS51710"/>
    </source>
</evidence>
<dbReference type="Pfam" id="PF01926">
    <property type="entry name" value="MMR_HSR1"/>
    <property type="match status" value="1"/>
</dbReference>
<evidence type="ECO:0000256" key="1">
    <source>
        <dbReference type="ARBA" id="ARBA00004604"/>
    </source>
</evidence>
<keyword evidence="6" id="KW-0539">Nucleus</keyword>
<dbReference type="SUPFAM" id="SSF82051">
    <property type="entry name" value="Obg GTP-binding protein N-terminal domain"/>
    <property type="match status" value="1"/>
</dbReference>
<dbReference type="PRINTS" id="PR00326">
    <property type="entry name" value="GTP1OBG"/>
</dbReference>
<evidence type="ECO:0000259" key="8">
    <source>
        <dbReference type="PROSITE" id="PS51883"/>
    </source>
</evidence>
<evidence type="ECO:0000256" key="2">
    <source>
        <dbReference type="ARBA" id="ARBA00007699"/>
    </source>
</evidence>
<keyword evidence="3" id="KW-0690">Ribosome biogenesis</keyword>
<proteinExistence type="inferred from homology"/>
<dbReference type="PANTHER" id="PTHR11702:SF43">
    <property type="entry name" value="GTP-BINDING PROTEIN 10"/>
    <property type="match status" value="1"/>
</dbReference>
<dbReference type="InterPro" id="IPR006073">
    <property type="entry name" value="GTP-bd"/>
</dbReference>
<reference evidence="9" key="1">
    <citation type="journal article" date="2020" name="G3 (Bethesda)">
        <title>High-Quality Assemblies for Three Invasive Social Wasps from the &lt;i&gt;Vespula&lt;/i&gt; Genus.</title>
        <authorList>
            <person name="Harrop T.W.R."/>
            <person name="Guhlin J."/>
            <person name="McLaughlin G.M."/>
            <person name="Permina E."/>
            <person name="Stockwell P."/>
            <person name="Gilligan J."/>
            <person name="Le Lec M.F."/>
            <person name="Gruber M.A.M."/>
            <person name="Quinn O."/>
            <person name="Lovegrove M."/>
            <person name="Duncan E.J."/>
            <person name="Remnant E.J."/>
            <person name="Van Eeckhoven J."/>
            <person name="Graham B."/>
            <person name="Knapp R.A."/>
            <person name="Langford K.W."/>
            <person name="Kronenberg Z."/>
            <person name="Press M.O."/>
            <person name="Eacker S.M."/>
            <person name="Wilson-Rankin E.E."/>
            <person name="Purcell J."/>
            <person name="Lester P.J."/>
            <person name="Dearden P.K."/>
        </authorList>
    </citation>
    <scope>NUCLEOTIDE SEQUENCE</scope>
    <source>
        <strain evidence="9">Linc-1</strain>
    </source>
</reference>
<dbReference type="PIRSF" id="PIRSF002401">
    <property type="entry name" value="GTP_bd_Obg/CgtA"/>
    <property type="match status" value="1"/>
</dbReference>
<comment type="subcellular location">
    <subcellularLocation>
        <location evidence="1">Nucleus</location>
        <location evidence="1">Nucleolus</location>
    </subcellularLocation>
</comment>
<name>A0A834JJP9_VESGE</name>
<dbReference type="PANTHER" id="PTHR11702">
    <property type="entry name" value="DEVELOPMENTALLY REGULATED GTP-BINDING PROTEIN-RELATED"/>
    <property type="match status" value="1"/>
</dbReference>
<dbReference type="GO" id="GO:0005525">
    <property type="term" value="F:GTP binding"/>
    <property type="evidence" value="ECO:0007669"/>
    <property type="project" value="UniProtKB-KW"/>
</dbReference>
<dbReference type="Pfam" id="PF01018">
    <property type="entry name" value="GTP1_OBG"/>
    <property type="match status" value="1"/>
</dbReference>
<dbReference type="InterPro" id="IPR027417">
    <property type="entry name" value="P-loop_NTPase"/>
</dbReference>
<evidence type="ECO:0000256" key="4">
    <source>
        <dbReference type="ARBA" id="ARBA00022741"/>
    </source>
</evidence>
<evidence type="ECO:0000256" key="6">
    <source>
        <dbReference type="ARBA" id="ARBA00023242"/>
    </source>
</evidence>